<dbReference type="AlphaFoldDB" id="A0A2N9GEE2"/>
<evidence type="ECO:0000256" key="1">
    <source>
        <dbReference type="SAM" id="MobiDB-lite"/>
    </source>
</evidence>
<feature type="compositionally biased region" description="Basic and acidic residues" evidence="1">
    <location>
        <begin position="378"/>
        <end position="398"/>
    </location>
</feature>
<feature type="compositionally biased region" description="Basic residues" evidence="1">
    <location>
        <begin position="404"/>
        <end position="413"/>
    </location>
</feature>
<evidence type="ECO:0000259" key="2">
    <source>
        <dbReference type="Pfam" id="PF00078"/>
    </source>
</evidence>
<organism evidence="3">
    <name type="scientific">Fagus sylvatica</name>
    <name type="common">Beechnut</name>
    <dbReference type="NCBI Taxonomy" id="28930"/>
    <lineage>
        <taxon>Eukaryota</taxon>
        <taxon>Viridiplantae</taxon>
        <taxon>Streptophyta</taxon>
        <taxon>Embryophyta</taxon>
        <taxon>Tracheophyta</taxon>
        <taxon>Spermatophyta</taxon>
        <taxon>Magnoliopsida</taxon>
        <taxon>eudicotyledons</taxon>
        <taxon>Gunneridae</taxon>
        <taxon>Pentapetalae</taxon>
        <taxon>rosids</taxon>
        <taxon>fabids</taxon>
        <taxon>Fagales</taxon>
        <taxon>Fagaceae</taxon>
        <taxon>Fagus</taxon>
    </lineage>
</organism>
<protein>
    <recommendedName>
        <fullName evidence="2">Reverse transcriptase domain-containing protein</fullName>
    </recommendedName>
</protein>
<feature type="compositionally biased region" description="Polar residues" evidence="1">
    <location>
        <begin position="49"/>
        <end position="61"/>
    </location>
</feature>
<sequence length="866" mass="99145">MNVGVTGLITYLRERDENPNSSRVNNVGNVQGSTVPVMGTVTRNIEVGQSSAENQNQTYNNERPAGYPNPSLNVYKDEVRVEVPVGEPYFEQPRGKRINSLTTEMEQVKLNQKAADKEKGTYIQGQNIQINQGKMPMAEECHTSAVHNEALVRPPIHTHKPTTCDEALIRPLQGCNNPSTYKEALQTKQIKPHSKISQGTNSNLIIGDLNRTEFQEVGLFIILMDLKDHTRENNTIQGTTINNLKIQGGIGTFKPPIAEQGRWVTLGSPNLKPIHQKVYKYGYNPNFHKMTKTQRRRWIRNQASKQKEMQQGGSSSKELSKKNTSVASSTQDDMDCEETVPVKEDKNIYVGRYIPAQSVKDNYQPRSEIVGPSLRPQYLRDEKKQVEKKETEQEKPYETTRVYIGKKPKKRNQAKSEKLTDEAVTETAKDDLVEAKKIEAVDTNIEVEEDYQEDEDDDGEKFALSIGAVRKEEHTQTENMQEDDQDQETNTNTVDCNMVYVLPKEFMSLERLELEENEDREETQGAIQKAQGATPVLLVTENESFEAECVTDHENEDQTNNGQETSILKTIKTDSNSENQDPLVEVNLGTKEEPRVTFMSGHLRLEEFARILEVLKKYKDYFAWSYTELPGLNRKLVEHRLPIKTGFEPYQQAPRRMAPDIILKVKEEIERLVAANFIRLARYVEWLSNIVPVMKKNGKLRICVDFRNLNNATPKDEYPMPMADLLVDGVAGYQILSMMDGHSGYNQIFIAEEDMHKTAFRCPGSIGTFEWIVMPFGLKNAGATYQRAMNLIFHDMLHKFMEVYIDDVVVKSQTFEEHIECLEKAFLRMRRHQLKMNPLKCAFGVKARNNNKPLKQSKSIWLHHQY</sequence>
<dbReference type="EMBL" id="OIVN01001802">
    <property type="protein sequence ID" value="SPC97810.1"/>
    <property type="molecule type" value="Genomic_DNA"/>
</dbReference>
<accession>A0A2N9GEE2</accession>
<dbReference type="Pfam" id="PF00078">
    <property type="entry name" value="RVT_1"/>
    <property type="match status" value="1"/>
</dbReference>
<dbReference type="CDD" id="cd01647">
    <property type="entry name" value="RT_LTR"/>
    <property type="match status" value="1"/>
</dbReference>
<evidence type="ECO:0000313" key="3">
    <source>
        <dbReference type="EMBL" id="SPC97810.1"/>
    </source>
</evidence>
<feature type="region of interest" description="Disordered" evidence="1">
    <location>
        <begin position="49"/>
        <end position="69"/>
    </location>
</feature>
<feature type="region of interest" description="Disordered" evidence="1">
    <location>
        <begin position="364"/>
        <end position="422"/>
    </location>
</feature>
<dbReference type="PANTHER" id="PTHR24559">
    <property type="entry name" value="TRANSPOSON TY3-I GAG-POL POLYPROTEIN"/>
    <property type="match status" value="1"/>
</dbReference>
<feature type="domain" description="Reverse transcriptase" evidence="2">
    <location>
        <begin position="694"/>
        <end position="845"/>
    </location>
</feature>
<dbReference type="Gene3D" id="3.30.70.270">
    <property type="match status" value="1"/>
</dbReference>
<dbReference type="Gene3D" id="3.10.10.10">
    <property type="entry name" value="HIV Type 1 Reverse Transcriptase, subunit A, domain 1"/>
    <property type="match status" value="1"/>
</dbReference>
<dbReference type="InterPro" id="IPR000477">
    <property type="entry name" value="RT_dom"/>
</dbReference>
<gene>
    <name evidence="3" type="ORF">FSB_LOCUS25692</name>
</gene>
<name>A0A2N9GEE2_FAGSY</name>
<feature type="region of interest" description="Disordered" evidence="1">
    <location>
        <begin position="303"/>
        <end position="338"/>
    </location>
</feature>
<dbReference type="PANTHER" id="PTHR24559:SF439">
    <property type="entry name" value="RETROTRANSPOSON, UNCLASSIFIED-LIKE PROTEIN"/>
    <property type="match status" value="1"/>
</dbReference>
<feature type="compositionally biased region" description="Polar residues" evidence="1">
    <location>
        <begin position="303"/>
        <end position="331"/>
    </location>
</feature>
<proteinExistence type="predicted"/>
<dbReference type="InterPro" id="IPR043502">
    <property type="entry name" value="DNA/RNA_pol_sf"/>
</dbReference>
<dbReference type="SUPFAM" id="SSF56672">
    <property type="entry name" value="DNA/RNA polymerases"/>
    <property type="match status" value="1"/>
</dbReference>
<dbReference type="InterPro" id="IPR053134">
    <property type="entry name" value="RNA-dir_DNA_polymerase"/>
</dbReference>
<reference evidence="3" key="1">
    <citation type="submission" date="2018-02" db="EMBL/GenBank/DDBJ databases">
        <authorList>
            <person name="Cohen D.B."/>
            <person name="Kent A.D."/>
        </authorList>
    </citation>
    <scope>NUCLEOTIDE SEQUENCE</scope>
</reference>
<dbReference type="InterPro" id="IPR043128">
    <property type="entry name" value="Rev_trsase/Diguanyl_cyclase"/>
</dbReference>